<evidence type="ECO:0000256" key="3">
    <source>
        <dbReference type="ARBA" id="ARBA00022840"/>
    </source>
</evidence>
<keyword evidence="3 5" id="KW-0067">ATP-binding</keyword>
<dbReference type="PANTHER" id="PTHR42781">
    <property type="entry name" value="SPERMIDINE/PUTRESCINE IMPORT ATP-BINDING PROTEIN POTA"/>
    <property type="match status" value="1"/>
</dbReference>
<evidence type="ECO:0000313" key="5">
    <source>
        <dbReference type="EMBL" id="CAL2102287.1"/>
    </source>
</evidence>
<proteinExistence type="predicted"/>
<protein>
    <submittedName>
        <fullName evidence="5">ABC transporter ATP-binding protein</fullName>
    </submittedName>
</protein>
<organism evidence="5 6">
    <name type="scientific">Tenacibaculum polynesiense</name>
    <dbReference type="NCBI Taxonomy" id="3137857"/>
    <lineage>
        <taxon>Bacteria</taxon>
        <taxon>Pseudomonadati</taxon>
        <taxon>Bacteroidota</taxon>
        <taxon>Flavobacteriia</taxon>
        <taxon>Flavobacteriales</taxon>
        <taxon>Flavobacteriaceae</taxon>
        <taxon>Tenacibaculum</taxon>
    </lineage>
</organism>
<evidence type="ECO:0000256" key="2">
    <source>
        <dbReference type="ARBA" id="ARBA00022741"/>
    </source>
</evidence>
<dbReference type="GO" id="GO:0005524">
    <property type="term" value="F:ATP binding"/>
    <property type="evidence" value="ECO:0007669"/>
    <property type="project" value="UniProtKB-KW"/>
</dbReference>
<accession>A0ABP1F1A0</accession>
<evidence type="ECO:0000313" key="6">
    <source>
        <dbReference type="Proteomes" id="UP001497527"/>
    </source>
</evidence>
<dbReference type="InterPro" id="IPR017871">
    <property type="entry name" value="ABC_transporter-like_CS"/>
</dbReference>
<keyword evidence="6" id="KW-1185">Reference proteome</keyword>
<evidence type="ECO:0000256" key="1">
    <source>
        <dbReference type="ARBA" id="ARBA00022448"/>
    </source>
</evidence>
<comment type="caution">
    <text evidence="5">The sequence shown here is derived from an EMBL/GenBank/DDBJ whole genome shotgun (WGS) entry which is preliminary data.</text>
</comment>
<dbReference type="PROSITE" id="PS00211">
    <property type="entry name" value="ABC_TRANSPORTER_1"/>
    <property type="match status" value="1"/>
</dbReference>
<reference evidence="5 6" key="1">
    <citation type="submission" date="2024-05" db="EMBL/GenBank/DDBJ databases">
        <authorList>
            <person name="Duchaud E."/>
        </authorList>
    </citation>
    <scope>NUCLEOTIDE SEQUENCE [LARGE SCALE GENOMIC DNA]</scope>
    <source>
        <strain evidence="5">Ena-SAMPLE-TAB-13-05-2024-13:56:06:370-140308</strain>
    </source>
</reference>
<dbReference type="PANTHER" id="PTHR42781:SF4">
    <property type="entry name" value="SPERMIDINE_PUTRESCINE IMPORT ATP-BINDING PROTEIN POTA"/>
    <property type="match status" value="1"/>
</dbReference>
<dbReference type="InterPro" id="IPR027417">
    <property type="entry name" value="P-loop_NTPase"/>
</dbReference>
<dbReference type="InterPro" id="IPR050093">
    <property type="entry name" value="ABC_SmlMolc_Importer"/>
</dbReference>
<dbReference type="Pfam" id="PF00005">
    <property type="entry name" value="ABC_tran"/>
    <property type="match status" value="1"/>
</dbReference>
<dbReference type="InterPro" id="IPR003593">
    <property type="entry name" value="AAA+_ATPase"/>
</dbReference>
<dbReference type="InterPro" id="IPR003439">
    <property type="entry name" value="ABC_transporter-like_ATP-bd"/>
</dbReference>
<dbReference type="EMBL" id="CAXJIO010000011">
    <property type="protein sequence ID" value="CAL2102287.1"/>
    <property type="molecule type" value="Genomic_DNA"/>
</dbReference>
<evidence type="ECO:0000259" key="4">
    <source>
        <dbReference type="PROSITE" id="PS50893"/>
    </source>
</evidence>
<feature type="domain" description="ABC transporter" evidence="4">
    <location>
        <begin position="15"/>
        <end position="248"/>
    </location>
</feature>
<dbReference type="PROSITE" id="PS50893">
    <property type="entry name" value="ABC_TRANSPORTER_2"/>
    <property type="match status" value="1"/>
</dbReference>
<sequence>MNDRFISFLIFAPMLQVNNVSFSYSKEKNTLKNVSFNILKGEHLCIMGESGCGKSTLLKVIYGLLDIDDGTIFWDNNEILGPAHHLVPGMDFFKYVAQDFDLMPYITVSENIKKFLSRFFPKEAEERTQELLDVIEMTELANTKVKNLSGGQQQRVAIARALAKEPELLLLDEPFSQIDNFKKNSLRRKLFKYLKDKNIACIVATHDGNDALSFADKMIVIRNQQIIAYDTPMQLYNYTEEKYVAALFDDVNEVRIDNNQILVYPHQIKLVDTSTIKGVVTNSYYKGYYWLIEVLHKNDLLFFNHNKALEKEKTVFLEIENRLKNQ</sequence>
<name>A0ABP1F1A0_9FLAO</name>
<gene>
    <name evidence="5" type="ORF">T190423A01A_20038</name>
</gene>
<dbReference type="SMART" id="SM00382">
    <property type="entry name" value="AAA"/>
    <property type="match status" value="1"/>
</dbReference>
<keyword evidence="1" id="KW-0813">Transport</keyword>
<keyword evidence="2" id="KW-0547">Nucleotide-binding</keyword>
<dbReference type="Proteomes" id="UP001497527">
    <property type="component" value="Unassembled WGS sequence"/>
</dbReference>
<dbReference type="SUPFAM" id="SSF52540">
    <property type="entry name" value="P-loop containing nucleoside triphosphate hydrolases"/>
    <property type="match status" value="1"/>
</dbReference>
<dbReference type="Gene3D" id="3.40.50.300">
    <property type="entry name" value="P-loop containing nucleotide triphosphate hydrolases"/>
    <property type="match status" value="1"/>
</dbReference>